<dbReference type="OrthoDB" id="1922547at2759"/>
<gene>
    <name evidence="3" type="ORF">KP509_26G026000</name>
</gene>
<sequence>MPGLTVCFPSVDDVQASSTKMSCNGCRVLRKGCSDTCVLRSCLQWIESPEAQGHATVFVAKFFGRAGMLSFINAVSESERPALFQSLLYEACGRTVNPVFGAVGLLRSGNWALCQEAVDTVLKGGVLKPSSSCPPPSKMMQAIAPRQKSSSTKRSQPLAEGDLNLNANVKRLRCTDPCEDQQPEAGCSDGALTLNHVLPSFPPHLDTNIIRSPAFPCFKSEQKPFSCGKLVAPVARRVHPQLHQGLGMKFMEFDHQQASKGEGMQVQDSIRLDLSLNLSGNEAVRLTEVQNLTRSRSDIQQKIMEGTIDNTTLDVASLANSSNPHVLSLDGTPGASSPCHSFSMNSEGSVTSLDTVDFSAPCASHEECQLLHLL</sequence>
<dbReference type="PROSITE" id="PS50891">
    <property type="entry name" value="LOB"/>
    <property type="match status" value="1"/>
</dbReference>
<dbReference type="PANTHER" id="PTHR31304">
    <property type="entry name" value="LOB DOMAIN-CONTAINING PROTEIN 38"/>
    <property type="match status" value="1"/>
</dbReference>
<feature type="domain" description="LOB" evidence="2">
    <location>
        <begin position="21"/>
        <end position="127"/>
    </location>
</feature>
<dbReference type="Proteomes" id="UP000825935">
    <property type="component" value="Chromosome 26"/>
</dbReference>
<dbReference type="Pfam" id="PF03195">
    <property type="entry name" value="LOB"/>
    <property type="match status" value="1"/>
</dbReference>
<evidence type="ECO:0000313" key="3">
    <source>
        <dbReference type="EMBL" id="KAH7296506.1"/>
    </source>
</evidence>
<evidence type="ECO:0000313" key="4">
    <source>
        <dbReference type="Proteomes" id="UP000825935"/>
    </source>
</evidence>
<name>A0A8T2RJD7_CERRI</name>
<protein>
    <recommendedName>
        <fullName evidence="2">LOB domain-containing protein</fullName>
    </recommendedName>
</protein>
<evidence type="ECO:0000259" key="2">
    <source>
        <dbReference type="PROSITE" id="PS50891"/>
    </source>
</evidence>
<dbReference type="AlphaFoldDB" id="A0A8T2RJD7"/>
<dbReference type="PANTHER" id="PTHR31304:SF62">
    <property type="entry name" value="LOB DOMAIN-CONTAINING PROTEIN"/>
    <property type="match status" value="1"/>
</dbReference>
<reference evidence="3" key="1">
    <citation type="submission" date="2021-08" db="EMBL/GenBank/DDBJ databases">
        <title>WGS assembly of Ceratopteris richardii.</title>
        <authorList>
            <person name="Marchant D.B."/>
            <person name="Chen G."/>
            <person name="Jenkins J."/>
            <person name="Shu S."/>
            <person name="Leebens-Mack J."/>
            <person name="Grimwood J."/>
            <person name="Schmutz J."/>
            <person name="Soltis P."/>
            <person name="Soltis D."/>
            <person name="Chen Z.-H."/>
        </authorList>
    </citation>
    <scope>NUCLEOTIDE SEQUENCE</scope>
    <source>
        <strain evidence="3">Whitten #5841</strain>
        <tissue evidence="3">Leaf</tissue>
    </source>
</reference>
<dbReference type="EMBL" id="CM035431">
    <property type="protein sequence ID" value="KAH7296506.1"/>
    <property type="molecule type" value="Genomic_DNA"/>
</dbReference>
<proteinExistence type="inferred from homology"/>
<organism evidence="3 4">
    <name type="scientific">Ceratopteris richardii</name>
    <name type="common">Triangle waterfern</name>
    <dbReference type="NCBI Taxonomy" id="49495"/>
    <lineage>
        <taxon>Eukaryota</taxon>
        <taxon>Viridiplantae</taxon>
        <taxon>Streptophyta</taxon>
        <taxon>Embryophyta</taxon>
        <taxon>Tracheophyta</taxon>
        <taxon>Polypodiopsida</taxon>
        <taxon>Polypodiidae</taxon>
        <taxon>Polypodiales</taxon>
        <taxon>Pteridineae</taxon>
        <taxon>Pteridaceae</taxon>
        <taxon>Parkerioideae</taxon>
        <taxon>Ceratopteris</taxon>
    </lineage>
</organism>
<comment type="caution">
    <text evidence="3">The sequence shown here is derived from an EMBL/GenBank/DDBJ whole genome shotgun (WGS) entry which is preliminary data.</text>
</comment>
<keyword evidence="4" id="KW-1185">Reference proteome</keyword>
<dbReference type="InterPro" id="IPR004883">
    <property type="entry name" value="LOB"/>
</dbReference>
<comment type="similarity">
    <text evidence="1">Belongs to the LOB domain-containing protein family.</text>
</comment>
<evidence type="ECO:0000256" key="1">
    <source>
        <dbReference type="ARBA" id="ARBA00005474"/>
    </source>
</evidence>
<accession>A0A8T2RJD7</accession>